<name>A0ABS4JQI6_9FIRM</name>
<feature type="transmembrane region" description="Helical" evidence="2">
    <location>
        <begin position="182"/>
        <end position="200"/>
    </location>
</feature>
<feature type="transmembrane region" description="Helical" evidence="2">
    <location>
        <begin position="496"/>
        <end position="516"/>
    </location>
</feature>
<dbReference type="RefSeq" id="WP_209465932.1">
    <property type="nucleotide sequence ID" value="NZ_JAGGLG010000007.1"/>
</dbReference>
<proteinExistence type="predicted"/>
<feature type="transmembrane region" description="Helical" evidence="2">
    <location>
        <begin position="410"/>
        <end position="431"/>
    </location>
</feature>
<organism evidence="3 4">
    <name type="scientific">Symbiobacterium terraclitae</name>
    <dbReference type="NCBI Taxonomy" id="557451"/>
    <lineage>
        <taxon>Bacteria</taxon>
        <taxon>Bacillati</taxon>
        <taxon>Bacillota</taxon>
        <taxon>Clostridia</taxon>
        <taxon>Eubacteriales</taxon>
        <taxon>Symbiobacteriaceae</taxon>
        <taxon>Symbiobacterium</taxon>
    </lineage>
</organism>
<evidence type="ECO:0000256" key="2">
    <source>
        <dbReference type="SAM" id="Phobius"/>
    </source>
</evidence>
<evidence type="ECO:0000313" key="3">
    <source>
        <dbReference type="EMBL" id="MBP2017793.1"/>
    </source>
</evidence>
<keyword evidence="2" id="KW-0472">Membrane</keyword>
<feature type="transmembrane region" description="Helical" evidence="2">
    <location>
        <begin position="337"/>
        <end position="358"/>
    </location>
</feature>
<gene>
    <name evidence="3" type="ORF">J2Z79_001178</name>
</gene>
<reference evidence="3 4" key="1">
    <citation type="submission" date="2021-03" db="EMBL/GenBank/DDBJ databases">
        <title>Genomic Encyclopedia of Type Strains, Phase IV (KMG-IV): sequencing the most valuable type-strain genomes for metagenomic binning, comparative biology and taxonomic classification.</title>
        <authorList>
            <person name="Goeker M."/>
        </authorList>
    </citation>
    <scope>NUCLEOTIDE SEQUENCE [LARGE SCALE GENOMIC DNA]</scope>
    <source>
        <strain evidence="3 4">DSM 27138</strain>
    </source>
</reference>
<keyword evidence="2" id="KW-0812">Transmembrane</keyword>
<accession>A0ABS4JQI6</accession>
<dbReference type="Proteomes" id="UP001519289">
    <property type="component" value="Unassembled WGS sequence"/>
</dbReference>
<feature type="transmembrane region" description="Helical" evidence="2">
    <location>
        <begin position="59"/>
        <end position="81"/>
    </location>
</feature>
<evidence type="ECO:0000313" key="4">
    <source>
        <dbReference type="Proteomes" id="UP001519289"/>
    </source>
</evidence>
<comment type="caution">
    <text evidence="3">The sequence shown here is derived from an EMBL/GenBank/DDBJ whole genome shotgun (WGS) entry which is preliminary data.</text>
</comment>
<sequence>MNTAVLWRLFLGDFRERVRGGRFLLITAATAAIGTLFVPGNAGYNVLTVGGYRGVYNSAWVGASVALVTSFFLSLFGFYLVNDAIGRDRQTGVGQVLAATRMTRATYILSKATSNFALLAVLVGVLAVVAAGMQLLRGEAPAIQPWPLLAPFLLVTLPGMAVVAALAVLFESIRPLRGSLGNVLYFFAWLGLVMVSMNTTRTDIGVLAVDTFGANLLVSAIRDALLSQPDVTGSLSIIESGTGAPRTFVWNGMDWSLPLVAARLAWVPVAALITAAAIPLFDRFNATPPIRRAPREQRTSDGPPAAGRAEAPAWLKRAPEGRAAFRLAPMLAQELRLLLKGTSLAWYVGAAVLILLTFTVPEEMLHTFRLAAWLWPVGLWSRLAAKDYASRPEELVLGAARTVRHQLPAAWLAGLLLALVTSSGAITRLALAQSWPQLGACLIGCLFVPSLAVALGAATRSDKPFQVLYVIMWYAGPGDGVHFLDFMGAHEYTLQAGMPLYFLALTPMLLLLAGYARRRQAYGGS</sequence>
<feature type="region of interest" description="Disordered" evidence="1">
    <location>
        <begin position="291"/>
        <end position="311"/>
    </location>
</feature>
<feature type="transmembrane region" description="Helical" evidence="2">
    <location>
        <begin position="116"/>
        <end position="136"/>
    </location>
</feature>
<keyword evidence="4" id="KW-1185">Reference proteome</keyword>
<feature type="transmembrane region" description="Helical" evidence="2">
    <location>
        <begin position="21"/>
        <end position="39"/>
    </location>
</feature>
<feature type="transmembrane region" description="Helical" evidence="2">
    <location>
        <begin position="437"/>
        <end position="455"/>
    </location>
</feature>
<evidence type="ECO:0000256" key="1">
    <source>
        <dbReference type="SAM" id="MobiDB-lite"/>
    </source>
</evidence>
<feature type="transmembrane region" description="Helical" evidence="2">
    <location>
        <begin position="260"/>
        <end position="281"/>
    </location>
</feature>
<protein>
    <submittedName>
        <fullName evidence="3">ABC-type transport system involved in multi-copper enzyme maturation permease subunit</fullName>
    </submittedName>
</protein>
<feature type="compositionally biased region" description="Low complexity" evidence="1">
    <location>
        <begin position="302"/>
        <end position="311"/>
    </location>
</feature>
<feature type="transmembrane region" description="Helical" evidence="2">
    <location>
        <begin position="148"/>
        <end position="170"/>
    </location>
</feature>
<dbReference type="EMBL" id="JAGGLG010000007">
    <property type="protein sequence ID" value="MBP2017793.1"/>
    <property type="molecule type" value="Genomic_DNA"/>
</dbReference>
<keyword evidence="2" id="KW-1133">Transmembrane helix</keyword>